<accession>A0A3L0W3T6</accession>
<feature type="domain" description="N-acetyltransferase" evidence="4">
    <location>
        <begin position="147"/>
        <end position="284"/>
    </location>
</feature>
<dbReference type="InterPro" id="IPR051531">
    <property type="entry name" value="N-acetyltransferase"/>
</dbReference>
<gene>
    <name evidence="5" type="ORF">D9F05_20505</name>
</gene>
<evidence type="ECO:0000313" key="5">
    <source>
        <dbReference type="EMBL" id="MHO06696.1"/>
    </source>
</evidence>
<dbReference type="Pfam" id="PF13302">
    <property type="entry name" value="Acetyltransf_3"/>
    <property type="match status" value="1"/>
</dbReference>
<keyword evidence="2" id="KW-0012">Acyltransferase</keyword>
<name>A0A3L0W3T6_ECOLX</name>
<proteinExistence type="inferred from homology"/>
<dbReference type="InterPro" id="IPR016181">
    <property type="entry name" value="Acyl_CoA_acyltransferase"/>
</dbReference>
<dbReference type="InterPro" id="IPR000182">
    <property type="entry name" value="GNAT_dom"/>
</dbReference>
<evidence type="ECO:0000256" key="2">
    <source>
        <dbReference type="ARBA" id="ARBA00023315"/>
    </source>
</evidence>
<dbReference type="Gene3D" id="3.40.630.30">
    <property type="match status" value="1"/>
</dbReference>
<comment type="caution">
    <text evidence="5">The sequence shown here is derived from an EMBL/GenBank/DDBJ whole genome shotgun (WGS) entry which is preliminary data.</text>
</comment>
<evidence type="ECO:0000256" key="1">
    <source>
        <dbReference type="ARBA" id="ARBA00022679"/>
    </source>
</evidence>
<organism evidence="5">
    <name type="scientific">Escherichia coli</name>
    <dbReference type="NCBI Taxonomy" id="562"/>
    <lineage>
        <taxon>Bacteria</taxon>
        <taxon>Pseudomonadati</taxon>
        <taxon>Pseudomonadota</taxon>
        <taxon>Gammaproteobacteria</taxon>
        <taxon>Enterobacterales</taxon>
        <taxon>Enterobacteriaceae</taxon>
        <taxon>Escherichia</taxon>
    </lineage>
</organism>
<sequence>MELLIERALLQPHWSPVLQAWQRQGHRWKLLLCKESAPHLGQGADLWSGCPPDGILSASGLLAAWLDGDLSADPHLDPSRQILISASPSLLTLAKESGLLTLGPLGADLVLTADDDMGAVLKRLLARRLAVPLLRESGLASPSGSPLVLRPLLADDEAEVVRYCSDEALSRYTLNIPHPYPPEGARDWLASSGRKGALGLGWSWAMTLPQGAEVAPLVGVISLHWNGELAWWVGVPWQNRGLATRAAQLVKSFAFDTLQLPALTARHMPGNLASGRVMAKLGMHYRGLRARTAQQPCEVSYWRLDRAIPLPEPVMQQLAPWLANERVAVAILHGADAQVGSGHDGSLQLTLFLDDKCIPTLPGAAPYDGALLDIVCHPLSQLEQVEPEQLHLLGGLLLKDRDEQGLACLLQLTSLLRQGPVLLTRTQRQQRLAWIDKMVRHTGLPAAGGRDGASVAGRYHQLWLLVELPELIDELAGRWHQGPELALARLEQDDAELFAAYGEAITAMTPVALQGVLRLLAARFPEPTLPFLDKGTQADRHFVE</sequence>
<protein>
    <submittedName>
        <fullName evidence="5">N-acetyltransferase</fullName>
    </submittedName>
</protein>
<keyword evidence="1 5" id="KW-0808">Transferase</keyword>
<evidence type="ECO:0000256" key="3">
    <source>
        <dbReference type="ARBA" id="ARBA00038502"/>
    </source>
</evidence>
<dbReference type="AlphaFoldDB" id="A0A3L0W3T6"/>
<dbReference type="SUPFAM" id="SSF55729">
    <property type="entry name" value="Acyl-CoA N-acyltransferases (Nat)"/>
    <property type="match status" value="1"/>
</dbReference>
<dbReference type="PANTHER" id="PTHR43792:SF8">
    <property type="entry name" value="[RIBOSOMAL PROTEIN US5]-ALANINE N-ACETYLTRANSFERASE"/>
    <property type="match status" value="1"/>
</dbReference>
<dbReference type="PANTHER" id="PTHR43792">
    <property type="entry name" value="GNAT FAMILY, PUTATIVE (AFU_ORTHOLOGUE AFUA_3G00765)-RELATED-RELATED"/>
    <property type="match status" value="1"/>
</dbReference>
<dbReference type="EMBL" id="RNRV01000050">
    <property type="protein sequence ID" value="MHO06696.1"/>
    <property type="molecule type" value="Genomic_DNA"/>
</dbReference>
<evidence type="ECO:0000259" key="4">
    <source>
        <dbReference type="Pfam" id="PF13302"/>
    </source>
</evidence>
<comment type="similarity">
    <text evidence="3">Belongs to the acetyltransferase family. RimJ subfamily.</text>
</comment>
<reference evidence="5" key="1">
    <citation type="submission" date="2018-10" db="EMBL/GenBank/DDBJ databases">
        <authorList>
            <consortium name="NARMS: The National Antimicrobial Resistance Monitoring System"/>
        </authorList>
    </citation>
    <scope>NUCLEOTIDE SEQUENCE [LARGE SCALE GENOMIC DNA]</scope>
    <source>
        <strain evidence="5">CVM N17EC0388</strain>
    </source>
</reference>
<dbReference type="GO" id="GO:0016747">
    <property type="term" value="F:acyltransferase activity, transferring groups other than amino-acyl groups"/>
    <property type="evidence" value="ECO:0007669"/>
    <property type="project" value="InterPro"/>
</dbReference>